<dbReference type="PROSITE" id="PS51725">
    <property type="entry name" value="ABM"/>
    <property type="match status" value="1"/>
</dbReference>
<dbReference type="OrthoDB" id="9798157at2"/>
<keyword evidence="2" id="KW-0560">Oxidoreductase</keyword>
<dbReference type="AlphaFoldDB" id="A0A5C4N923"/>
<evidence type="ECO:0000313" key="2">
    <source>
        <dbReference type="EMBL" id="TNC59364.1"/>
    </source>
</evidence>
<comment type="caution">
    <text evidence="2">The sequence shown here is derived from an EMBL/GenBank/DDBJ whole genome shotgun (WGS) entry which is preliminary data.</text>
</comment>
<dbReference type="Pfam" id="PF03992">
    <property type="entry name" value="ABM"/>
    <property type="match status" value="1"/>
</dbReference>
<organism evidence="2 3">
    <name type="scientific">Rubellimicrobium roseum</name>
    <dbReference type="NCBI Taxonomy" id="687525"/>
    <lineage>
        <taxon>Bacteria</taxon>
        <taxon>Pseudomonadati</taxon>
        <taxon>Pseudomonadota</taxon>
        <taxon>Alphaproteobacteria</taxon>
        <taxon>Rhodobacterales</taxon>
        <taxon>Roseobacteraceae</taxon>
        <taxon>Rubellimicrobium</taxon>
    </lineage>
</organism>
<dbReference type="RefSeq" id="WP_139084090.1">
    <property type="nucleotide sequence ID" value="NZ_VDFV01000109.1"/>
</dbReference>
<dbReference type="Proteomes" id="UP000305709">
    <property type="component" value="Unassembled WGS sequence"/>
</dbReference>
<keyword evidence="2" id="KW-0503">Monooxygenase</keyword>
<name>A0A5C4N923_9RHOB</name>
<dbReference type="InterPro" id="IPR007138">
    <property type="entry name" value="ABM_dom"/>
</dbReference>
<evidence type="ECO:0000313" key="3">
    <source>
        <dbReference type="Proteomes" id="UP000305709"/>
    </source>
</evidence>
<keyword evidence="3" id="KW-1185">Reference proteome</keyword>
<protein>
    <submittedName>
        <fullName evidence="2">Antibiotic biosynthesis monooxygenase</fullName>
    </submittedName>
</protein>
<dbReference type="SUPFAM" id="SSF54909">
    <property type="entry name" value="Dimeric alpha+beta barrel"/>
    <property type="match status" value="1"/>
</dbReference>
<gene>
    <name evidence="2" type="ORF">FHG71_22860</name>
</gene>
<evidence type="ECO:0000259" key="1">
    <source>
        <dbReference type="PROSITE" id="PS51725"/>
    </source>
</evidence>
<reference evidence="2 3" key="1">
    <citation type="submission" date="2019-06" db="EMBL/GenBank/DDBJ databases">
        <authorList>
            <person name="Jiang L."/>
        </authorList>
    </citation>
    <scope>NUCLEOTIDE SEQUENCE [LARGE SCALE GENOMIC DNA]</scope>
    <source>
        <strain evidence="2 3">YIM 48858</strain>
    </source>
</reference>
<dbReference type="InterPro" id="IPR011008">
    <property type="entry name" value="Dimeric_a/b-barrel"/>
</dbReference>
<dbReference type="EMBL" id="VDFV01000109">
    <property type="protein sequence ID" value="TNC59364.1"/>
    <property type="molecule type" value="Genomic_DNA"/>
</dbReference>
<sequence length="98" mass="11111">MIVEYIRYQAEPRRAQAIMDAYRAAAIHLRAAPECLSQEVAVCEVDPGAVIVRLTWSSAEAHLQGFRRGPHFPPFLALVRPFVPDIAEMRHYRPVALE</sequence>
<dbReference type="Gene3D" id="3.30.70.100">
    <property type="match status" value="1"/>
</dbReference>
<proteinExistence type="predicted"/>
<feature type="domain" description="ABM" evidence="1">
    <location>
        <begin position="2"/>
        <end position="92"/>
    </location>
</feature>
<dbReference type="GO" id="GO:0004497">
    <property type="term" value="F:monooxygenase activity"/>
    <property type="evidence" value="ECO:0007669"/>
    <property type="project" value="UniProtKB-KW"/>
</dbReference>
<accession>A0A5C4N923</accession>